<evidence type="ECO:0000313" key="3">
    <source>
        <dbReference type="EMBL" id="VGO21307.1"/>
    </source>
</evidence>
<dbReference type="PROSITE" id="PS50853">
    <property type="entry name" value="FN3"/>
    <property type="match status" value="1"/>
</dbReference>
<protein>
    <recommendedName>
        <fullName evidence="2">Fibronectin type-III domain-containing protein</fullName>
    </recommendedName>
</protein>
<dbReference type="SUPFAM" id="SSF49265">
    <property type="entry name" value="Fibronectin type III"/>
    <property type="match status" value="1"/>
</dbReference>
<dbReference type="InterPro" id="IPR036116">
    <property type="entry name" value="FN3_sf"/>
</dbReference>
<dbReference type="SMART" id="SM00060">
    <property type="entry name" value="FN3"/>
    <property type="match status" value="1"/>
</dbReference>
<sequence length="1026" mass="110199">MNAKSYIYIASHAVVRIFCFVGLVSGMLVSTGRGAEADLEIVSVACEAQRHLNGSKLAFEVAVSNNGPDWCIDWTLHVHASADPIITAADPLLGSIELNWIQPFTMDTISPGSFTPAIIAEGNYYVGVRSEYADDPVALNNTGFDPITVRFCDRWDLELLAVDAEDGPLYKNHPFQVTIQLKNNGPGDVELETIKFYASHDPDIDIYNDILIGEANCPAIPPGEEYEFVGTACLPWMRLSGDYFIGADVGASEEVADLVPVSFSYPTDLVLEEIMAPDVDVVAGHDLLAGFRIRNQGSLDALQHRLSLYLSSDTLITDDDIDLGGYSTWHDLPAGATTSDVCIVTVPVDTPPGEYYLGGIVDLSHEEQTPADNAAYDASPRISVLAAPELELAAATTTDVPAAVGANLELDCEVVHVAGGAIPEYTVAVSLAEWSLWLDYTLAYSCIRGPVSSGQVDAVSLSVPVPGWVTYADYVVKVAIEYDRTGGDGSDSITIFPVRFFADDVYEGDSIQNDIIQYSYLWPSNSLGGALSNIDGPGLQYDDDWYGCYVDTALGGQLVVTCSYEQAEGVLDLSVYEYSEAGQTGYVVGASTESVVLNVPSNGWYFLKVSGSNMGIEYDLSYTNRPPLPFAPINVVAQTGSASGTIDLSWDSCAGATGYTIHYDDGYIYPPFDPADDGTPASGSDVGGVTNGVITHLSPEQFYHLAVKAYNANGESEFSAMVSARAGAAIAKDDAYEKNNSLDTAWYPGSPWPGIPLSDFSGAGIQADDDWYRLVLQPVGYEHLTVTAAFVRVEGDIMLDLYDDQTNLVATSVGAHDMEFIDVVCPAPGNYFLKVWGEHAGNSYNLIWNNVWVDSKPVIDVSPGSFDFGRLEAGQSSNTVFTIRNDGGGTLTGNASVSSPLSILSSTAFSLVHSQTQDFLVRFSAGSIGVFTNDLVFSGAYGTACQVTGRSGAPRPHIKNFKILSPKEAVIEWDGVKGAEYYILTNMDLASDSWSILQYGIPGAVFNSETSKVFSATNMFYRLGVD</sequence>
<dbReference type="InterPro" id="IPR013783">
    <property type="entry name" value="Ig-like_fold"/>
</dbReference>
<dbReference type="Proteomes" id="UP000346198">
    <property type="component" value="Unassembled WGS sequence"/>
</dbReference>
<dbReference type="InterPro" id="IPR003961">
    <property type="entry name" value="FN3_dom"/>
</dbReference>
<dbReference type="EMBL" id="CAAHFH010000002">
    <property type="protein sequence ID" value="VGO21307.1"/>
    <property type="molecule type" value="Genomic_DNA"/>
</dbReference>
<organism evidence="3 4">
    <name type="scientific">Pontiella sulfatireligans</name>
    <dbReference type="NCBI Taxonomy" id="2750658"/>
    <lineage>
        <taxon>Bacteria</taxon>
        <taxon>Pseudomonadati</taxon>
        <taxon>Kiritimatiellota</taxon>
        <taxon>Kiritimatiellia</taxon>
        <taxon>Kiritimatiellales</taxon>
        <taxon>Pontiellaceae</taxon>
        <taxon>Pontiella</taxon>
    </lineage>
</organism>
<feature type="domain" description="Fibronectin type-III" evidence="2">
    <location>
        <begin position="631"/>
        <end position="729"/>
    </location>
</feature>
<accession>A0A6C2UPR4</accession>
<keyword evidence="1" id="KW-0812">Transmembrane</keyword>
<dbReference type="AlphaFoldDB" id="A0A6C2UPR4"/>
<keyword evidence="1" id="KW-0472">Membrane</keyword>
<proteinExistence type="predicted"/>
<keyword evidence="4" id="KW-1185">Reference proteome</keyword>
<dbReference type="CDD" id="cd00063">
    <property type="entry name" value="FN3"/>
    <property type="match status" value="1"/>
</dbReference>
<evidence type="ECO:0000256" key="1">
    <source>
        <dbReference type="SAM" id="Phobius"/>
    </source>
</evidence>
<reference evidence="3 4" key="1">
    <citation type="submission" date="2019-04" db="EMBL/GenBank/DDBJ databases">
        <authorList>
            <person name="Van Vliet M D."/>
        </authorList>
    </citation>
    <scope>NUCLEOTIDE SEQUENCE [LARGE SCALE GENOMIC DNA]</scope>
    <source>
        <strain evidence="3 4">F21</strain>
    </source>
</reference>
<gene>
    <name evidence="3" type="ORF">SCARR_03379</name>
</gene>
<dbReference type="Gene3D" id="2.60.120.380">
    <property type="match status" value="2"/>
</dbReference>
<dbReference type="Gene3D" id="2.60.40.10">
    <property type="entry name" value="Immunoglobulins"/>
    <property type="match status" value="4"/>
</dbReference>
<keyword evidence="1" id="KW-1133">Transmembrane helix</keyword>
<evidence type="ECO:0000259" key="2">
    <source>
        <dbReference type="PROSITE" id="PS50853"/>
    </source>
</evidence>
<name>A0A6C2UPR4_9BACT</name>
<dbReference type="RefSeq" id="WP_136062784.1">
    <property type="nucleotide sequence ID" value="NZ_CAAHFH010000002.1"/>
</dbReference>
<feature type="transmembrane region" description="Helical" evidence="1">
    <location>
        <begin position="7"/>
        <end position="29"/>
    </location>
</feature>
<evidence type="ECO:0000313" key="4">
    <source>
        <dbReference type="Proteomes" id="UP000346198"/>
    </source>
</evidence>